<evidence type="ECO:0000313" key="3">
    <source>
        <dbReference type="EMBL" id="MBI4726945.1"/>
    </source>
</evidence>
<dbReference type="Proteomes" id="UP000736328">
    <property type="component" value="Unassembled WGS sequence"/>
</dbReference>
<feature type="domain" description="C4-type zinc ribbon" evidence="1">
    <location>
        <begin position="198"/>
        <end position="230"/>
    </location>
</feature>
<dbReference type="Pfam" id="PF02591">
    <property type="entry name" value="Zn_ribbon_9"/>
    <property type="match status" value="1"/>
</dbReference>
<proteinExistence type="predicted"/>
<evidence type="ECO:0000259" key="1">
    <source>
        <dbReference type="Pfam" id="PF02591"/>
    </source>
</evidence>
<dbReference type="EMBL" id="JACQXR010000090">
    <property type="protein sequence ID" value="MBI4726945.1"/>
    <property type="molecule type" value="Genomic_DNA"/>
</dbReference>
<dbReference type="InterPro" id="IPR052376">
    <property type="entry name" value="Oxidative_Scav/Glycosyltrans"/>
</dbReference>
<comment type="caution">
    <text evidence="3">The sequence shown here is derived from an EMBL/GenBank/DDBJ whole genome shotgun (WGS) entry which is preliminary data.</text>
</comment>
<gene>
    <name evidence="3" type="ORF">HY768_06940</name>
</gene>
<accession>A0A933IAN4</accession>
<evidence type="ECO:0008006" key="5">
    <source>
        <dbReference type="Google" id="ProtNLM"/>
    </source>
</evidence>
<reference evidence="3" key="1">
    <citation type="submission" date="2020-07" db="EMBL/GenBank/DDBJ databases">
        <title>Huge and variable diversity of episymbiotic CPR bacteria and DPANN archaea in groundwater ecosystems.</title>
        <authorList>
            <person name="He C.Y."/>
            <person name="Keren R."/>
            <person name="Whittaker M."/>
            <person name="Farag I.F."/>
            <person name="Doudna J."/>
            <person name="Cate J.H.D."/>
            <person name="Banfield J.F."/>
        </authorList>
    </citation>
    <scope>NUCLEOTIDE SEQUENCE</scope>
    <source>
        <strain evidence="3">NC_groundwater_1520_Pr4_B-0.1um_53_5</strain>
    </source>
</reference>
<dbReference type="AlphaFoldDB" id="A0A933IAN4"/>
<dbReference type="InterPro" id="IPR003743">
    <property type="entry name" value="Zf-RING_7"/>
</dbReference>
<dbReference type="InterPro" id="IPR056003">
    <property type="entry name" value="CT398_CC_hairpin"/>
</dbReference>
<sequence>MKEELKTICLIQALDADVYSVRQRLEAIPQELNEFNLREQEGAGAMKEVSQKLTEVARIKKARELDLESAAAALKKLHSQLPQVKTNKEYTAMQHEIEQGKVKISGIEEKILLEMERLDALAIQEKEFSRQHDLLKKDLDGKRKILLEQLSQMEARLTGLLTQREAVIKTLPADIALVYNRIMQGRPGTAVVPVSGNSCGGCYANLPPQFINEIKKMENLITCETCGRILVWAQEGV</sequence>
<dbReference type="PANTHER" id="PTHR39082">
    <property type="entry name" value="PHOSPHOLIPASE C-BETA-2-RELATED"/>
    <property type="match status" value="1"/>
</dbReference>
<organism evidence="3 4">
    <name type="scientific">candidate division TA06 bacterium</name>
    <dbReference type="NCBI Taxonomy" id="2250710"/>
    <lineage>
        <taxon>Bacteria</taxon>
        <taxon>Bacteria division TA06</taxon>
    </lineage>
</organism>
<name>A0A933IAN4_UNCT6</name>
<dbReference type="Pfam" id="PF24481">
    <property type="entry name" value="CT398_CC"/>
    <property type="match status" value="1"/>
</dbReference>
<feature type="domain" description="CT398-like coiled coil hairpin" evidence="2">
    <location>
        <begin position="11"/>
        <end position="184"/>
    </location>
</feature>
<evidence type="ECO:0000259" key="2">
    <source>
        <dbReference type="Pfam" id="PF24481"/>
    </source>
</evidence>
<dbReference type="PANTHER" id="PTHR39082:SF1">
    <property type="entry name" value="SCAVENGER RECEPTOR CLASS A MEMBER 3"/>
    <property type="match status" value="1"/>
</dbReference>
<protein>
    <recommendedName>
        <fullName evidence="5">C4-type zinc ribbon domain-containing protein</fullName>
    </recommendedName>
</protein>
<evidence type="ECO:0000313" key="4">
    <source>
        <dbReference type="Proteomes" id="UP000736328"/>
    </source>
</evidence>
<dbReference type="Gene3D" id="1.10.287.1490">
    <property type="match status" value="1"/>
</dbReference>